<feature type="transmembrane region" description="Helical" evidence="1">
    <location>
        <begin position="114"/>
        <end position="134"/>
    </location>
</feature>
<gene>
    <name evidence="2" type="ORF">PAC_14361</name>
</gene>
<keyword evidence="3" id="KW-1185">Reference proteome</keyword>
<evidence type="ECO:0000313" key="2">
    <source>
        <dbReference type="EMBL" id="CZR64463.1"/>
    </source>
</evidence>
<name>A0A1L7XHD5_9HELO</name>
<accession>A0A1L7XHD5</accession>
<keyword evidence="1" id="KW-0812">Transmembrane</keyword>
<dbReference type="OrthoDB" id="3436860at2759"/>
<evidence type="ECO:0000256" key="1">
    <source>
        <dbReference type="SAM" id="Phobius"/>
    </source>
</evidence>
<protein>
    <recommendedName>
        <fullName evidence="4">MARVEL domain-containing protein</fullName>
    </recommendedName>
</protein>
<feature type="transmembrane region" description="Helical" evidence="1">
    <location>
        <begin position="77"/>
        <end position="102"/>
    </location>
</feature>
<keyword evidence="1" id="KW-0472">Membrane</keyword>
<evidence type="ECO:0008006" key="4">
    <source>
        <dbReference type="Google" id="ProtNLM"/>
    </source>
</evidence>
<feature type="transmembrane region" description="Helical" evidence="1">
    <location>
        <begin position="45"/>
        <end position="65"/>
    </location>
</feature>
<keyword evidence="1" id="KW-1133">Transmembrane helix</keyword>
<dbReference type="AlphaFoldDB" id="A0A1L7XHD5"/>
<feature type="transmembrane region" description="Helical" evidence="1">
    <location>
        <begin position="12"/>
        <end position="33"/>
    </location>
</feature>
<dbReference type="STRING" id="576137.A0A1L7XHD5"/>
<sequence>MGFFSNRYMFAVHMIQIALVLGAIGGSVVRLLIVKAPAGAPRSRANTMALGMGAKSLIIILYQVITEHSAKFRKWHSLKACMILNSLEVVFWAAVVFLMIQANLNFCVGTNCTISWVVCVVAGILSTVASWTAVVSIMDFRYFKATGVPRGSEVAIKNEHNEDGRSFQ</sequence>
<dbReference type="EMBL" id="FJOG01000026">
    <property type="protein sequence ID" value="CZR64463.1"/>
    <property type="molecule type" value="Genomic_DNA"/>
</dbReference>
<evidence type="ECO:0000313" key="3">
    <source>
        <dbReference type="Proteomes" id="UP000184330"/>
    </source>
</evidence>
<dbReference type="Proteomes" id="UP000184330">
    <property type="component" value="Unassembled WGS sequence"/>
</dbReference>
<reference evidence="2 3" key="1">
    <citation type="submission" date="2016-03" db="EMBL/GenBank/DDBJ databases">
        <authorList>
            <person name="Ploux O."/>
        </authorList>
    </citation>
    <scope>NUCLEOTIDE SEQUENCE [LARGE SCALE GENOMIC DNA]</scope>
    <source>
        <strain evidence="2 3">UAMH 11012</strain>
    </source>
</reference>
<proteinExistence type="predicted"/>
<organism evidence="2 3">
    <name type="scientific">Phialocephala subalpina</name>
    <dbReference type="NCBI Taxonomy" id="576137"/>
    <lineage>
        <taxon>Eukaryota</taxon>
        <taxon>Fungi</taxon>
        <taxon>Dikarya</taxon>
        <taxon>Ascomycota</taxon>
        <taxon>Pezizomycotina</taxon>
        <taxon>Leotiomycetes</taxon>
        <taxon>Helotiales</taxon>
        <taxon>Mollisiaceae</taxon>
        <taxon>Phialocephala</taxon>
        <taxon>Phialocephala fortinii species complex</taxon>
    </lineage>
</organism>